<evidence type="ECO:0000313" key="2">
    <source>
        <dbReference type="EMBL" id="MBS3058499.1"/>
    </source>
</evidence>
<name>A0A8T4KZA4_9ARCH</name>
<protein>
    <submittedName>
        <fullName evidence="2">PD-(D/E)XK nuclease family protein</fullName>
    </submittedName>
</protein>
<accession>A0A8T4KZA4</accession>
<organism evidence="2 3">
    <name type="scientific">Candidatus Iainarchaeum sp</name>
    <dbReference type="NCBI Taxonomy" id="3101447"/>
    <lineage>
        <taxon>Archaea</taxon>
        <taxon>Candidatus Iainarchaeota</taxon>
        <taxon>Candidatus Iainarchaeia</taxon>
        <taxon>Candidatus Iainarchaeales</taxon>
        <taxon>Candidatus Iainarchaeaceae</taxon>
        <taxon>Candidatus Iainarchaeum</taxon>
    </lineage>
</organism>
<proteinExistence type="predicted"/>
<gene>
    <name evidence="2" type="ORF">J4478_03815</name>
</gene>
<comment type="caution">
    <text evidence="2">The sequence shown here is derived from an EMBL/GenBank/DDBJ whole genome shotgun (WGS) entry which is preliminary data.</text>
</comment>
<dbReference type="AlphaFoldDB" id="A0A8T4KZA4"/>
<reference evidence="2" key="1">
    <citation type="submission" date="2021-03" db="EMBL/GenBank/DDBJ databases">
        <authorList>
            <person name="Jaffe A."/>
        </authorList>
    </citation>
    <scope>NUCLEOTIDE SEQUENCE</scope>
    <source>
        <strain evidence="2">RIFCSPLOWO2_01_FULL_43_13</strain>
    </source>
</reference>
<dbReference type="InterPro" id="IPR038726">
    <property type="entry name" value="PDDEXK_AddAB-type"/>
</dbReference>
<reference evidence="2" key="2">
    <citation type="submission" date="2021-05" db="EMBL/GenBank/DDBJ databases">
        <title>Protein family content uncovers lineage relationships and bacterial pathway maintenance mechanisms in DPANN archaea.</title>
        <authorList>
            <person name="Castelle C.J."/>
            <person name="Meheust R."/>
            <person name="Jaffe A.L."/>
            <person name="Seitz K."/>
            <person name="Gong X."/>
            <person name="Baker B.J."/>
            <person name="Banfield J.F."/>
        </authorList>
    </citation>
    <scope>NUCLEOTIDE SEQUENCE</scope>
    <source>
        <strain evidence="2">RIFCSPLOWO2_01_FULL_43_13</strain>
    </source>
</reference>
<dbReference type="Gene3D" id="3.90.320.10">
    <property type="match status" value="2"/>
</dbReference>
<dbReference type="Pfam" id="PF12705">
    <property type="entry name" value="PDDEXK_1"/>
    <property type="match status" value="1"/>
</dbReference>
<evidence type="ECO:0000313" key="3">
    <source>
        <dbReference type="Proteomes" id="UP000680185"/>
    </source>
</evidence>
<dbReference type="InterPro" id="IPR011604">
    <property type="entry name" value="PDDEXK-like_dom_sf"/>
</dbReference>
<dbReference type="EMBL" id="JAGVWB010000026">
    <property type="protein sequence ID" value="MBS3058499.1"/>
    <property type="molecule type" value="Genomic_DNA"/>
</dbReference>
<sequence>MPNNIRLSPSGISTFAQCEAKFYYRHVLKIPEKPSVFQIRGRIIHKVFELFFENIQIAKIEKKKHWHSVWQDFKSFIFELLDTEWEKIGKQDSPYMDIFESKEQKEFLYQETKEFLDFFCVKMAYSLFNKAQELKDDEWFEQNLKKHFYPKHREFKIELLQDNIVGFIDKTLSLYGEGVAIVDYKTSKSSLPHFIAESDLKQCKAYAWLWFKKFKELPKFVSVFYVRDGESIYYPISEKDLQTLKAFAPKALSFPPFRKARAFCATTAIFSKNASKAGKSLREHSQALNGNCLKKHWFLS</sequence>
<evidence type="ECO:0000259" key="1">
    <source>
        <dbReference type="Pfam" id="PF12705"/>
    </source>
</evidence>
<dbReference type="Proteomes" id="UP000680185">
    <property type="component" value="Unassembled WGS sequence"/>
</dbReference>
<feature type="domain" description="PD-(D/E)XK endonuclease-like" evidence="1">
    <location>
        <begin position="6"/>
        <end position="261"/>
    </location>
</feature>